<dbReference type="InterPro" id="IPR001763">
    <property type="entry name" value="Rhodanese-like_dom"/>
</dbReference>
<gene>
    <name evidence="2" type="ORF">EVJ48_08225</name>
</gene>
<protein>
    <submittedName>
        <fullName evidence="2">Rhodanese-like domain-containing protein</fullName>
    </submittedName>
</protein>
<dbReference type="AlphaFoldDB" id="A0A520X9J2"/>
<organism evidence="2 3">
    <name type="scientific">Candidatus Acidulodesulfobacterium acidiphilum</name>
    <dbReference type="NCBI Taxonomy" id="2597224"/>
    <lineage>
        <taxon>Bacteria</taxon>
        <taxon>Deltaproteobacteria</taxon>
        <taxon>Candidatus Acidulodesulfobacterales</taxon>
        <taxon>Candidatus Acidulodesulfobacterium</taxon>
    </lineage>
</organism>
<feature type="domain" description="Rhodanese" evidence="1">
    <location>
        <begin position="31"/>
        <end position="123"/>
    </location>
</feature>
<dbReference type="SMART" id="SM00450">
    <property type="entry name" value="RHOD"/>
    <property type="match status" value="1"/>
</dbReference>
<accession>A0A520X9J2</accession>
<dbReference type="PANTHER" id="PTHR43031:SF1">
    <property type="entry name" value="PYRIDINE NUCLEOTIDE-DISULPHIDE OXIDOREDUCTASE"/>
    <property type="match status" value="1"/>
</dbReference>
<evidence type="ECO:0000313" key="3">
    <source>
        <dbReference type="Proteomes" id="UP000322454"/>
    </source>
</evidence>
<dbReference type="PANTHER" id="PTHR43031">
    <property type="entry name" value="FAD-DEPENDENT OXIDOREDUCTASE"/>
    <property type="match status" value="1"/>
</dbReference>
<name>A0A520X9J2_9DELT</name>
<evidence type="ECO:0000259" key="1">
    <source>
        <dbReference type="PROSITE" id="PS50206"/>
    </source>
</evidence>
<comment type="caution">
    <text evidence="2">The sequence shown here is derived from an EMBL/GenBank/DDBJ whole genome shotgun (WGS) entry which is preliminary data.</text>
</comment>
<dbReference type="Proteomes" id="UP000322454">
    <property type="component" value="Unassembled WGS sequence"/>
</dbReference>
<dbReference type="Pfam" id="PF00581">
    <property type="entry name" value="Rhodanese"/>
    <property type="match status" value="1"/>
</dbReference>
<evidence type="ECO:0000313" key="2">
    <source>
        <dbReference type="EMBL" id="RZV37785.1"/>
    </source>
</evidence>
<proteinExistence type="predicted"/>
<dbReference type="PROSITE" id="PS50206">
    <property type="entry name" value="RHODANESE_3"/>
    <property type="match status" value="1"/>
</dbReference>
<dbReference type="InterPro" id="IPR036873">
    <property type="entry name" value="Rhodanese-like_dom_sf"/>
</dbReference>
<reference evidence="2 3" key="1">
    <citation type="submission" date="2019-01" db="EMBL/GenBank/DDBJ databases">
        <title>Insights into ecological role of a new deltaproteobacterial order Candidatus Sinidesulfobacterales (Sva0485) by metagenomics and metatranscriptomics.</title>
        <authorList>
            <person name="Tan S."/>
            <person name="Liu J."/>
            <person name="Fang Y."/>
            <person name="Hedlund B."/>
            <person name="Lian Z.-H."/>
            <person name="Huang L.-Y."/>
            <person name="Li J.-T."/>
            <person name="Huang L.-N."/>
            <person name="Li W.-J."/>
            <person name="Jiang H.-C."/>
            <person name="Dong H.-L."/>
            <person name="Shu W.-S."/>
        </authorList>
    </citation>
    <scope>NUCLEOTIDE SEQUENCE [LARGE SCALE GENOMIC DNA]</scope>
    <source>
        <strain evidence="2">AP4</strain>
    </source>
</reference>
<dbReference type="Gene3D" id="3.40.250.10">
    <property type="entry name" value="Rhodanese-like domain"/>
    <property type="match status" value="1"/>
</dbReference>
<dbReference type="SUPFAM" id="SSF52821">
    <property type="entry name" value="Rhodanese/Cell cycle control phosphatase"/>
    <property type="match status" value="1"/>
</dbReference>
<dbReference type="EMBL" id="SHMQ01000030">
    <property type="protein sequence ID" value="RZV37785.1"/>
    <property type="molecule type" value="Genomic_DNA"/>
</dbReference>
<sequence>MFNIFKREGLFGDVSQITPDEAFKKLSEDKESKNTLVIDVREPNEYNGNLGHIENSHLIPIRLLPLKIQELEKHKDKDIIAVCHSGARSYSACTMLKRHGFNKLHNLKGGMLLWKKMGLKTHM</sequence>
<dbReference type="InterPro" id="IPR050229">
    <property type="entry name" value="GlpE_sulfurtransferase"/>
</dbReference>
<dbReference type="CDD" id="cd00158">
    <property type="entry name" value="RHOD"/>
    <property type="match status" value="1"/>
</dbReference>